<name>A0A0A0KH01_CUCSA</name>
<protein>
    <submittedName>
        <fullName evidence="1">Uncharacterized protein</fullName>
    </submittedName>
</protein>
<sequence length="98" mass="10682">MDVPGVGGQQFPMNLMTGSELGMRVRPEGESMAVVEAVTVEASDRVVQMAMGYKTGGPKMKSVIPMKRKLVKRMMYESIKNFVISRFPSVGSSARAPL</sequence>
<proteinExistence type="predicted"/>
<reference evidence="1 2" key="4">
    <citation type="journal article" date="2011" name="BMC Genomics">
        <title>RNA-Seq improves annotation of protein-coding genes in the cucumber genome.</title>
        <authorList>
            <person name="Li Z."/>
            <person name="Zhang Z."/>
            <person name="Yan P."/>
            <person name="Huang S."/>
            <person name="Fei Z."/>
            <person name="Lin K."/>
        </authorList>
    </citation>
    <scope>NUCLEOTIDE SEQUENCE [LARGE SCALE GENOMIC DNA]</scope>
    <source>
        <strain evidence="2">cv. 9930</strain>
    </source>
</reference>
<dbReference type="AlphaFoldDB" id="A0A0A0KH01"/>
<dbReference type="EMBL" id="CM002927">
    <property type="protein sequence ID" value="KGN47677.1"/>
    <property type="molecule type" value="Genomic_DNA"/>
</dbReference>
<evidence type="ECO:0000313" key="2">
    <source>
        <dbReference type="Proteomes" id="UP000029981"/>
    </source>
</evidence>
<accession>A0A0A0KH01</accession>
<reference evidence="1 2" key="1">
    <citation type="journal article" date="2009" name="Nat. Genet.">
        <title>The genome of the cucumber, Cucumis sativus L.</title>
        <authorList>
            <person name="Huang S."/>
            <person name="Li R."/>
            <person name="Zhang Z."/>
            <person name="Li L."/>
            <person name="Gu X."/>
            <person name="Fan W."/>
            <person name="Lucas W.J."/>
            <person name="Wang X."/>
            <person name="Xie B."/>
            <person name="Ni P."/>
            <person name="Ren Y."/>
            <person name="Zhu H."/>
            <person name="Li J."/>
            <person name="Lin K."/>
            <person name="Jin W."/>
            <person name="Fei Z."/>
            <person name="Li G."/>
            <person name="Staub J."/>
            <person name="Kilian A."/>
            <person name="van der Vossen E.A."/>
            <person name="Wu Y."/>
            <person name="Guo J."/>
            <person name="He J."/>
            <person name="Jia Z."/>
            <person name="Ren Y."/>
            <person name="Tian G."/>
            <person name="Lu Y."/>
            <person name="Ruan J."/>
            <person name="Qian W."/>
            <person name="Wang M."/>
            <person name="Huang Q."/>
            <person name="Li B."/>
            <person name="Xuan Z."/>
            <person name="Cao J."/>
            <person name="Asan"/>
            <person name="Wu Z."/>
            <person name="Zhang J."/>
            <person name="Cai Q."/>
            <person name="Bai Y."/>
            <person name="Zhao B."/>
            <person name="Han Y."/>
            <person name="Li Y."/>
            <person name="Li X."/>
            <person name="Wang S."/>
            <person name="Shi Q."/>
            <person name="Liu S."/>
            <person name="Cho W.K."/>
            <person name="Kim J.Y."/>
            <person name="Xu Y."/>
            <person name="Heller-Uszynska K."/>
            <person name="Miao H."/>
            <person name="Cheng Z."/>
            <person name="Zhang S."/>
            <person name="Wu J."/>
            <person name="Yang Y."/>
            <person name="Kang H."/>
            <person name="Li M."/>
            <person name="Liang H."/>
            <person name="Ren X."/>
            <person name="Shi Z."/>
            <person name="Wen M."/>
            <person name="Jian M."/>
            <person name="Yang H."/>
            <person name="Zhang G."/>
            <person name="Yang Z."/>
            <person name="Chen R."/>
            <person name="Liu S."/>
            <person name="Li J."/>
            <person name="Ma L."/>
            <person name="Liu H."/>
            <person name="Zhou Y."/>
            <person name="Zhao J."/>
            <person name="Fang X."/>
            <person name="Li G."/>
            <person name="Fang L."/>
            <person name="Li Y."/>
            <person name="Liu D."/>
            <person name="Zheng H."/>
            <person name="Zhang Y."/>
            <person name="Qin N."/>
            <person name="Li Z."/>
            <person name="Yang G."/>
            <person name="Yang S."/>
            <person name="Bolund L."/>
            <person name="Kristiansen K."/>
            <person name="Zheng H."/>
            <person name="Li S."/>
            <person name="Zhang X."/>
            <person name="Yang H."/>
            <person name="Wang J."/>
            <person name="Sun R."/>
            <person name="Zhang B."/>
            <person name="Jiang S."/>
            <person name="Wang J."/>
            <person name="Du Y."/>
            <person name="Li S."/>
        </authorList>
    </citation>
    <scope>NUCLEOTIDE SEQUENCE [LARGE SCALE GENOMIC DNA]</scope>
    <source>
        <strain evidence="2">cv. 9930</strain>
    </source>
</reference>
<evidence type="ECO:0000313" key="1">
    <source>
        <dbReference type="EMBL" id="KGN47677.1"/>
    </source>
</evidence>
<reference evidence="1 2" key="2">
    <citation type="journal article" date="2009" name="PLoS ONE">
        <title>An integrated genetic and cytogenetic map of the cucumber genome.</title>
        <authorList>
            <person name="Ren Y."/>
            <person name="Zhang Z."/>
            <person name="Liu J."/>
            <person name="Staub J.E."/>
            <person name="Han Y."/>
            <person name="Cheng Z."/>
            <person name="Li X."/>
            <person name="Lu J."/>
            <person name="Miao H."/>
            <person name="Kang H."/>
            <person name="Xie B."/>
            <person name="Gu X."/>
            <person name="Wang X."/>
            <person name="Du Y."/>
            <person name="Jin W."/>
            <person name="Huang S."/>
        </authorList>
    </citation>
    <scope>NUCLEOTIDE SEQUENCE [LARGE SCALE GENOMIC DNA]</scope>
    <source>
        <strain evidence="2">cv. 9930</strain>
    </source>
</reference>
<reference evidence="1 2" key="3">
    <citation type="journal article" date="2010" name="BMC Genomics">
        <title>Transcriptome sequencing and comparative analysis of cucumber flowers with different sex types.</title>
        <authorList>
            <person name="Guo S."/>
            <person name="Zheng Y."/>
            <person name="Joung J.G."/>
            <person name="Liu S."/>
            <person name="Zhang Z."/>
            <person name="Crasta O.R."/>
            <person name="Sobral B.W."/>
            <person name="Xu Y."/>
            <person name="Huang S."/>
            <person name="Fei Z."/>
        </authorList>
    </citation>
    <scope>NUCLEOTIDE SEQUENCE [LARGE SCALE GENOMIC DNA]</scope>
    <source>
        <strain evidence="2">cv. 9930</strain>
    </source>
</reference>
<gene>
    <name evidence="1" type="ORF">Csa_6G374700</name>
</gene>
<dbReference type="Proteomes" id="UP000029981">
    <property type="component" value="Chromosome 6"/>
</dbReference>
<dbReference type="Gramene" id="KGN47677">
    <property type="protein sequence ID" value="KGN47677"/>
    <property type="gene ID" value="Csa_6G374700"/>
</dbReference>
<organism evidence="1 2">
    <name type="scientific">Cucumis sativus</name>
    <name type="common">Cucumber</name>
    <dbReference type="NCBI Taxonomy" id="3659"/>
    <lineage>
        <taxon>Eukaryota</taxon>
        <taxon>Viridiplantae</taxon>
        <taxon>Streptophyta</taxon>
        <taxon>Embryophyta</taxon>
        <taxon>Tracheophyta</taxon>
        <taxon>Spermatophyta</taxon>
        <taxon>Magnoliopsida</taxon>
        <taxon>eudicotyledons</taxon>
        <taxon>Gunneridae</taxon>
        <taxon>Pentapetalae</taxon>
        <taxon>rosids</taxon>
        <taxon>fabids</taxon>
        <taxon>Cucurbitales</taxon>
        <taxon>Cucurbitaceae</taxon>
        <taxon>Benincaseae</taxon>
        <taxon>Cucumis</taxon>
    </lineage>
</organism>
<keyword evidence="2" id="KW-1185">Reference proteome</keyword>